<dbReference type="SUPFAM" id="SSF52833">
    <property type="entry name" value="Thioredoxin-like"/>
    <property type="match status" value="1"/>
</dbReference>
<evidence type="ECO:0000313" key="16">
    <source>
        <dbReference type="Proteomes" id="UP000518904"/>
    </source>
</evidence>
<evidence type="ECO:0000259" key="6">
    <source>
        <dbReference type="PROSITE" id="PS51352"/>
    </source>
</evidence>
<accession>A0A072J199</accession>
<dbReference type="PANTHER" id="PTHR42852:SF6">
    <property type="entry name" value="THIOL:DISULFIDE INTERCHANGE PROTEIN DSBE"/>
    <property type="match status" value="1"/>
</dbReference>
<dbReference type="AlphaFoldDB" id="A0A072J199"/>
<keyword evidence="5" id="KW-0676">Redox-active center</keyword>
<dbReference type="Proteomes" id="UP000518904">
    <property type="component" value="Unassembled WGS sequence"/>
</dbReference>
<keyword evidence="4" id="KW-1015">Disulfide bond</keyword>
<dbReference type="Pfam" id="PF08534">
    <property type="entry name" value="Redoxin"/>
    <property type="match status" value="1"/>
</dbReference>
<dbReference type="GO" id="GO:0030288">
    <property type="term" value="C:outer membrane-bounded periplasmic space"/>
    <property type="evidence" value="ECO:0007669"/>
    <property type="project" value="InterPro"/>
</dbReference>
<evidence type="ECO:0000256" key="1">
    <source>
        <dbReference type="ARBA" id="ARBA00004383"/>
    </source>
</evidence>
<dbReference type="InterPro" id="IPR036249">
    <property type="entry name" value="Thioredoxin-like_sf"/>
</dbReference>
<proteinExistence type="inferred from homology"/>
<dbReference type="PANTHER" id="PTHR42852">
    <property type="entry name" value="THIOL:DISULFIDE INTERCHANGE PROTEIN DSBE"/>
    <property type="match status" value="1"/>
</dbReference>
<dbReference type="InterPro" id="IPR004799">
    <property type="entry name" value="Periplasmic_diS_OxRdtase_DsbE"/>
</dbReference>
<dbReference type="OMA" id="DEHTFIM"/>
<evidence type="ECO:0000313" key="9">
    <source>
        <dbReference type="EMBL" id="OQJ95076.1"/>
    </source>
</evidence>
<dbReference type="InterPro" id="IPR013740">
    <property type="entry name" value="Redoxin"/>
</dbReference>
<dbReference type="GO" id="GO:0015036">
    <property type="term" value="F:disulfide oxidoreductase activity"/>
    <property type="evidence" value="ECO:0007669"/>
    <property type="project" value="InterPro"/>
</dbReference>
<evidence type="ECO:0000313" key="14">
    <source>
        <dbReference type="Proteomes" id="UP000214596"/>
    </source>
</evidence>
<keyword evidence="13" id="KW-1185">Reference proteome</keyword>
<dbReference type="EMBL" id="VRMQ01000003">
    <property type="protein sequence ID" value="TXN15220.1"/>
    <property type="molecule type" value="Genomic_DNA"/>
</dbReference>
<dbReference type="Proteomes" id="UP000191946">
    <property type="component" value="Unassembled WGS sequence"/>
</dbReference>
<dbReference type="GeneID" id="1189431"/>
<gene>
    <name evidence="9" type="ORF">AKG60_26990</name>
    <name evidence="10" type="ORF">CA163_01920</name>
    <name evidence="11" type="ORF">FVP01_14735</name>
    <name evidence="8" type="ORF">HKB16_18695</name>
    <name evidence="7" type="ORF">HKB21_28675</name>
    <name evidence="12" type="ORF">O1Q84_10855</name>
</gene>
<feature type="domain" description="Thioredoxin" evidence="6">
    <location>
        <begin position="37"/>
        <end position="174"/>
    </location>
</feature>
<evidence type="ECO:0000313" key="17">
    <source>
        <dbReference type="Proteomes" id="UP000555836"/>
    </source>
</evidence>
<evidence type="ECO:0000256" key="5">
    <source>
        <dbReference type="ARBA" id="ARBA00023284"/>
    </source>
</evidence>
<dbReference type="Gene3D" id="3.40.30.10">
    <property type="entry name" value="Glutaredoxin"/>
    <property type="match status" value="1"/>
</dbReference>
<evidence type="ECO:0000313" key="11">
    <source>
        <dbReference type="EMBL" id="TXN15220.1"/>
    </source>
</evidence>
<keyword evidence="3" id="KW-0201">Cytochrome c-type biogenesis</keyword>
<dbReference type="InterPro" id="IPR013766">
    <property type="entry name" value="Thioredoxin_domain"/>
</dbReference>
<dbReference type="EMBL" id="CP114194">
    <property type="protein sequence ID" value="WAT89135.1"/>
    <property type="molecule type" value="Genomic_DNA"/>
</dbReference>
<evidence type="ECO:0000256" key="4">
    <source>
        <dbReference type="ARBA" id="ARBA00023157"/>
    </source>
</evidence>
<dbReference type="PROSITE" id="PS51352">
    <property type="entry name" value="THIOREDOXIN_2"/>
    <property type="match status" value="1"/>
</dbReference>
<name>A0A072J199_VIBPH</name>
<evidence type="ECO:0000313" key="10">
    <source>
        <dbReference type="EMBL" id="OXE34517.1"/>
    </source>
</evidence>
<evidence type="ECO:0000313" key="13">
    <source>
        <dbReference type="Proteomes" id="UP000191946"/>
    </source>
</evidence>
<dbReference type="STRING" id="670.ACZ92_17865"/>
<dbReference type="InterPro" id="IPR050553">
    <property type="entry name" value="Thioredoxin_ResA/DsbE_sf"/>
</dbReference>
<dbReference type="Proteomes" id="UP000555836">
    <property type="component" value="Unassembled WGS sequence"/>
</dbReference>
<dbReference type="OrthoDB" id="9799347at2"/>
<dbReference type="EMBL" id="LHQV01000033">
    <property type="protein sequence ID" value="OQJ95076.1"/>
    <property type="molecule type" value="Genomic_DNA"/>
</dbReference>
<dbReference type="NCBIfam" id="TIGR00385">
    <property type="entry name" value="dsbE"/>
    <property type="match status" value="1"/>
</dbReference>
<dbReference type="GO" id="GO:0017004">
    <property type="term" value="P:cytochrome complex assembly"/>
    <property type="evidence" value="ECO:0007669"/>
    <property type="project" value="UniProtKB-KW"/>
</dbReference>
<evidence type="ECO:0000256" key="2">
    <source>
        <dbReference type="ARBA" id="ARBA00007758"/>
    </source>
</evidence>
<comment type="subcellular location">
    <subcellularLocation>
        <location evidence="1">Cell inner membrane</location>
        <topology evidence="1">Single-pass membrane protein</topology>
        <orientation evidence="1">Periplasmic side</orientation>
    </subcellularLocation>
</comment>
<reference evidence="10 14" key="2">
    <citation type="journal article" date="2017" name="Appl. Environ. Microbiol.">
        <title>Parallel evolution of two clades of a major Atlantic endemic Vibrio parahaemolyticus pathogen lineage by independent acquisition of related pathogenicity islands.</title>
        <authorList>
            <person name="Xu F."/>
            <person name="Gonzalez-Escalona N."/>
            <person name="Drees K.P."/>
            <person name="Sebra R.P."/>
            <person name="Cooper V.S."/>
            <person name="Jones S.H."/>
            <person name="Whistler C.A."/>
        </authorList>
    </citation>
    <scope>NUCLEOTIDE SEQUENCE [LARGE SCALE GENOMIC DNA]</scope>
    <source>
        <strain evidence="10 14">MAVP-3</strain>
    </source>
</reference>
<evidence type="ECO:0000313" key="8">
    <source>
        <dbReference type="EMBL" id="NMU84890.1"/>
    </source>
</evidence>
<reference evidence="9 13" key="1">
    <citation type="submission" date="2015-08" db="EMBL/GenBank/DDBJ databases">
        <title>Draft Genome Sequences of Vibrio parahaemolyticus Strains.</title>
        <authorList>
            <person name="Gonzalez-Escalona N."/>
            <person name="DePaola A."/>
        </authorList>
    </citation>
    <scope>NUCLEOTIDE SEQUENCE [LARGE SCALE GENOMIC DNA]</scope>
    <source>
        <strain evidence="9 13">CFSAN001621</strain>
    </source>
</reference>
<sequence>MSPKTMPKLFGLFIVVAVFSVVVVAALSDRPHVEQAKESTLMVPNFSAVSVISGKEVTQVLFQDNGYKLLNVWASWCGICKKEHETLLQIADAGVPIIGLNYRDNNSAAQNYLSSKNNPYQDVISDPNGELAVELGVIGTPETYLIDQNGKVLIKYRGAITIDKWNSIFSRYFNGAI</sequence>
<dbReference type="CDD" id="cd03010">
    <property type="entry name" value="TlpA_like_DsbE"/>
    <property type="match status" value="1"/>
</dbReference>
<dbReference type="GO" id="GO:0005886">
    <property type="term" value="C:plasma membrane"/>
    <property type="evidence" value="ECO:0007669"/>
    <property type="project" value="UniProtKB-SubCell"/>
</dbReference>
<evidence type="ECO:0000256" key="3">
    <source>
        <dbReference type="ARBA" id="ARBA00022748"/>
    </source>
</evidence>
<evidence type="ECO:0000313" key="12">
    <source>
        <dbReference type="EMBL" id="WAT89135.1"/>
    </source>
</evidence>
<comment type="similarity">
    <text evidence="2">Belongs to the thioredoxin family. DsbE subfamily.</text>
</comment>
<protein>
    <submittedName>
        <fullName evidence="9">Disulfide bond formation protein DsbE</fullName>
    </submittedName>
    <submittedName>
        <fullName evidence="8 10">Thiol:disulfide interchange protein</fullName>
    </submittedName>
</protein>
<dbReference type="EMBL" id="JABCLD010002250">
    <property type="protein sequence ID" value="NMU29587.1"/>
    <property type="molecule type" value="Genomic_DNA"/>
</dbReference>
<reference evidence="12" key="5">
    <citation type="submission" date="2022-12" db="EMBL/GenBank/DDBJ databases">
        <title>Vibrio parahaemolyticus become highly virulent by producing novel Tc toxins.</title>
        <authorList>
            <person name="Yang F."/>
            <person name="You Y."/>
            <person name="Lai Q."/>
            <person name="Xu L."/>
            <person name="Li F."/>
        </authorList>
    </citation>
    <scope>NUCLEOTIDE SEQUENCE</scope>
    <source>
        <strain evidence="12">Vp-HL-202005</strain>
    </source>
</reference>
<dbReference type="EMBL" id="NIXT01000047">
    <property type="protein sequence ID" value="OXE34517.1"/>
    <property type="molecule type" value="Genomic_DNA"/>
</dbReference>
<reference evidence="11 15" key="3">
    <citation type="submission" date="2019-08" db="EMBL/GenBank/DDBJ databases">
        <title>Emerging of two pre-pandemic pathogenic O4:KUT lineages of Vibrio parahaemolyticus in coastal eastern China.</title>
        <authorList>
            <person name="Yu H."/>
        </authorList>
    </citation>
    <scope>NUCLEOTIDE SEQUENCE [LARGE SCALE GENOMIC DNA]</scope>
    <source>
        <strain evidence="11 15">HZ17-383</strain>
    </source>
</reference>
<dbReference type="RefSeq" id="WP_005457824.1">
    <property type="nucleotide sequence ID" value="NZ_CAMFHI010000006.1"/>
</dbReference>
<evidence type="ECO:0000313" key="7">
    <source>
        <dbReference type="EMBL" id="NMU29587.1"/>
    </source>
</evidence>
<dbReference type="Proteomes" id="UP001156560">
    <property type="component" value="Chromosome 1"/>
</dbReference>
<evidence type="ECO:0000313" key="15">
    <source>
        <dbReference type="Proteomes" id="UP000321504"/>
    </source>
</evidence>
<organism evidence="8 16">
    <name type="scientific">Vibrio parahaemolyticus</name>
    <dbReference type="NCBI Taxonomy" id="670"/>
    <lineage>
        <taxon>Bacteria</taxon>
        <taxon>Pseudomonadati</taxon>
        <taxon>Pseudomonadota</taxon>
        <taxon>Gammaproteobacteria</taxon>
        <taxon>Vibrionales</taxon>
        <taxon>Vibrionaceae</taxon>
        <taxon>Vibrio</taxon>
    </lineage>
</organism>
<dbReference type="Proteomes" id="UP000321504">
    <property type="component" value="Unassembled WGS sequence"/>
</dbReference>
<dbReference type="EMBL" id="JABCLB010002168">
    <property type="protein sequence ID" value="NMU84890.1"/>
    <property type="molecule type" value="Genomic_DNA"/>
</dbReference>
<dbReference type="Proteomes" id="UP000214596">
    <property type="component" value="Unassembled WGS sequence"/>
</dbReference>
<reference evidence="16 17" key="4">
    <citation type="submission" date="2020-04" db="EMBL/GenBank/DDBJ databases">
        <title>Whole-genome sequencing of Vibrio spp. from China reveals different genetic environments of blaCTX-M-14 among diverse lineages.</title>
        <authorList>
            <person name="Zheng Z."/>
            <person name="Ye L."/>
            <person name="Chen S."/>
        </authorList>
    </citation>
    <scope>NUCLEOTIDE SEQUENCE [LARGE SCALE GENOMIC DNA]</scope>
    <source>
        <strain evidence="8 16">Vb0551</strain>
        <strain evidence="7 17">Vb0574</strain>
    </source>
</reference>